<comment type="caution">
    <text evidence="2">The sequence shown here is derived from an EMBL/GenBank/DDBJ whole genome shotgun (WGS) entry which is preliminary data.</text>
</comment>
<dbReference type="InterPro" id="IPR016181">
    <property type="entry name" value="Acyl_CoA_acyltransferase"/>
</dbReference>
<reference evidence="2 3" key="2">
    <citation type="submission" date="2020-02" db="EMBL/GenBank/DDBJ databases">
        <title>Genome sequences of Thiorhodococcus mannitoliphagus and Thiorhodococcus minor, purple sulfur photosynthetic bacteria in the gammaproteobacterial family, Chromatiaceae.</title>
        <authorList>
            <person name="Aviles F.A."/>
            <person name="Meyer T.E."/>
            <person name="Kyndt J.A."/>
        </authorList>
    </citation>
    <scope>NUCLEOTIDE SEQUENCE [LARGE SCALE GENOMIC DNA]</scope>
    <source>
        <strain evidence="2 3">DSM 18266</strain>
    </source>
</reference>
<dbReference type="SUPFAM" id="SSF55729">
    <property type="entry name" value="Acyl-CoA N-acyltransferases (Nat)"/>
    <property type="match status" value="1"/>
</dbReference>
<reference evidence="3" key="1">
    <citation type="journal article" date="2020" name="Microbiol. Resour. Announc.">
        <title>Draft Genome Sequences of Thiorhodococcus mannitoliphagus and Thiorhodococcus minor, Purple Sulfur Photosynthetic Bacteria in the Gammaproteobacterial Family Chromatiaceae.</title>
        <authorList>
            <person name="Aviles F.A."/>
            <person name="Meyer T.E."/>
            <person name="Kyndt J.A."/>
        </authorList>
    </citation>
    <scope>NUCLEOTIDE SEQUENCE [LARGE SCALE GENOMIC DNA]</scope>
    <source>
        <strain evidence="3">DSM 18266</strain>
    </source>
</reference>
<dbReference type="Pfam" id="PF21926">
    <property type="entry name" value="FeeM"/>
    <property type="match status" value="1"/>
</dbReference>
<dbReference type="AlphaFoldDB" id="A0A6P1DXG4"/>
<dbReference type="EMBL" id="JAAIJR010000134">
    <property type="protein sequence ID" value="NEX22878.1"/>
    <property type="molecule type" value="Genomic_DNA"/>
</dbReference>
<accession>A0A6P1DXG4</accession>
<dbReference type="Proteomes" id="UP000471640">
    <property type="component" value="Unassembled WGS sequence"/>
</dbReference>
<evidence type="ECO:0000313" key="3">
    <source>
        <dbReference type="Proteomes" id="UP000471640"/>
    </source>
</evidence>
<dbReference type="Gene3D" id="3.40.630.30">
    <property type="match status" value="1"/>
</dbReference>
<protein>
    <recommendedName>
        <fullName evidence="1">N-acyl amino acid synthase FeeM catalytic core domain-containing protein</fullName>
    </recommendedName>
</protein>
<dbReference type="InterPro" id="IPR054597">
    <property type="entry name" value="FeeM_cat"/>
</dbReference>
<gene>
    <name evidence="2" type="ORF">G3480_21670</name>
</gene>
<feature type="domain" description="N-acyl amino acid synthase FeeM catalytic core" evidence="1">
    <location>
        <begin position="17"/>
        <end position="180"/>
    </location>
</feature>
<dbReference type="RefSeq" id="WP_164655976.1">
    <property type="nucleotide sequence ID" value="NZ_JAAIJR010000134.1"/>
</dbReference>
<keyword evidence="3" id="KW-1185">Reference proteome</keyword>
<proteinExistence type="predicted"/>
<evidence type="ECO:0000313" key="2">
    <source>
        <dbReference type="EMBL" id="NEX22878.1"/>
    </source>
</evidence>
<evidence type="ECO:0000259" key="1">
    <source>
        <dbReference type="Pfam" id="PF21926"/>
    </source>
</evidence>
<name>A0A6P1DXG4_9GAMM</name>
<sequence length="239" mass="26840">MTIEFKVACTAREIDDALWLRHQVFVVEEGLFGGKPFPDERIVDRFDVLPKVAHIIAYDGDEPVASVRLNGDTGLGLPPEKHFDFSTYRLLIEQECAQRGDTPILASAGLLVIRNGWRRSRDVTRAIFRVGIGVFYSWQASHIISVVSADTASAYGRMGFATLADQRWSQEIGDHIVPIMARTSDCYRWAFGETCTPTEPIWIERRMVNCHGCHGSTVASPRRGHVTPANQISLEPWRV</sequence>
<organism evidence="2 3">
    <name type="scientific">Thiorhodococcus mannitoliphagus</name>
    <dbReference type="NCBI Taxonomy" id="329406"/>
    <lineage>
        <taxon>Bacteria</taxon>
        <taxon>Pseudomonadati</taxon>
        <taxon>Pseudomonadota</taxon>
        <taxon>Gammaproteobacteria</taxon>
        <taxon>Chromatiales</taxon>
        <taxon>Chromatiaceae</taxon>
        <taxon>Thiorhodococcus</taxon>
    </lineage>
</organism>